<dbReference type="Gene3D" id="3.90.550.10">
    <property type="entry name" value="Spore Coat Polysaccharide Biosynthesis Protein SpsA, Chain A"/>
    <property type="match status" value="1"/>
</dbReference>
<evidence type="ECO:0000313" key="2">
    <source>
        <dbReference type="EMBL" id="MCP1337409.1"/>
    </source>
</evidence>
<dbReference type="Proteomes" id="UP001055804">
    <property type="component" value="Unassembled WGS sequence"/>
</dbReference>
<proteinExistence type="predicted"/>
<reference evidence="2" key="1">
    <citation type="submission" date="2022-06" db="EMBL/GenBank/DDBJ databases">
        <title>Isolation and Genomics of Futiania mangrovii gen. nov., sp. nov., a Rare and Metabolically-versatile member in the Class Alphaproteobacteria.</title>
        <authorList>
            <person name="Liu L."/>
            <person name="Huang W.-C."/>
            <person name="Pan J."/>
            <person name="Li J."/>
            <person name="Huang Y."/>
            <person name="Du H."/>
            <person name="Liu Y."/>
            <person name="Li M."/>
        </authorList>
    </citation>
    <scope>NUCLEOTIDE SEQUENCE</scope>
    <source>
        <strain evidence="2">FT118</strain>
    </source>
</reference>
<dbReference type="InterPro" id="IPR029044">
    <property type="entry name" value="Nucleotide-diphossugar_trans"/>
</dbReference>
<dbReference type="EC" id="2.4.-.-" evidence="2"/>
<dbReference type="SUPFAM" id="SSF53448">
    <property type="entry name" value="Nucleotide-diphospho-sugar transferases"/>
    <property type="match status" value="1"/>
</dbReference>
<accession>A0A9J6PFB6</accession>
<dbReference type="EMBL" id="JAMZFT010000003">
    <property type="protein sequence ID" value="MCP1337409.1"/>
    <property type="molecule type" value="Genomic_DNA"/>
</dbReference>
<dbReference type="InterPro" id="IPR001173">
    <property type="entry name" value="Glyco_trans_2-like"/>
</dbReference>
<keyword evidence="2" id="KW-0808">Transferase</keyword>
<dbReference type="PANTHER" id="PTHR43685">
    <property type="entry name" value="GLYCOSYLTRANSFERASE"/>
    <property type="match status" value="1"/>
</dbReference>
<sequence>MTSGTGDPRVSIIMPVFNAAPFIAESIGSALGQTFPDVELIVLDDGSTDGSQEAVQSLADDPRVRIVRSGSSEGPFVLRNRGIGMARGSLIAFLDADDCWHPDKLKRQVAALEAHPEAGLCHTLVQDITEDGKPIPERLIDMSDFQGDCFRQMLRRNGVGNSSVVVPKQVFEVVGCFDESFRYRGDWEMWVRIAHRFPLIYLNEPLTFYRLHASNVSWNHERLRPYALAVVRKFARDYGSEGRDISSEIEETLTDTYRSFGTAAMVARDFPQARRDLWTALKRRPADAGTLLSLAKAYVYPLVGKT</sequence>
<dbReference type="GO" id="GO:0016757">
    <property type="term" value="F:glycosyltransferase activity"/>
    <property type="evidence" value="ECO:0007669"/>
    <property type="project" value="UniProtKB-KW"/>
</dbReference>
<dbReference type="PANTHER" id="PTHR43685:SF2">
    <property type="entry name" value="GLYCOSYLTRANSFERASE 2-LIKE DOMAIN-CONTAINING PROTEIN"/>
    <property type="match status" value="1"/>
</dbReference>
<dbReference type="Pfam" id="PF00535">
    <property type="entry name" value="Glycos_transf_2"/>
    <property type="match status" value="1"/>
</dbReference>
<gene>
    <name evidence="2" type="ORF">NJQ99_13385</name>
</gene>
<dbReference type="AlphaFoldDB" id="A0A9J6PFB6"/>
<evidence type="ECO:0000313" key="3">
    <source>
        <dbReference type="Proteomes" id="UP001055804"/>
    </source>
</evidence>
<feature type="domain" description="Glycosyltransferase 2-like" evidence="1">
    <location>
        <begin position="11"/>
        <end position="140"/>
    </location>
</feature>
<name>A0A9J6PFB6_9PROT</name>
<protein>
    <submittedName>
        <fullName evidence="2">Glycosyltransferase</fullName>
        <ecNumber evidence="2">2.4.-.-</ecNumber>
    </submittedName>
</protein>
<evidence type="ECO:0000259" key="1">
    <source>
        <dbReference type="Pfam" id="PF00535"/>
    </source>
</evidence>
<dbReference type="InterPro" id="IPR050834">
    <property type="entry name" value="Glycosyltransf_2"/>
</dbReference>
<keyword evidence="3" id="KW-1185">Reference proteome</keyword>
<dbReference type="RefSeq" id="WP_269333376.1">
    <property type="nucleotide sequence ID" value="NZ_JAMZFT010000003.1"/>
</dbReference>
<organism evidence="2 3">
    <name type="scientific">Futiania mangrovi</name>
    <dbReference type="NCBI Taxonomy" id="2959716"/>
    <lineage>
        <taxon>Bacteria</taxon>
        <taxon>Pseudomonadati</taxon>
        <taxon>Pseudomonadota</taxon>
        <taxon>Alphaproteobacteria</taxon>
        <taxon>Futianiales</taxon>
        <taxon>Futianiaceae</taxon>
        <taxon>Futiania</taxon>
    </lineage>
</organism>
<keyword evidence="2" id="KW-0328">Glycosyltransferase</keyword>
<comment type="caution">
    <text evidence="2">The sequence shown here is derived from an EMBL/GenBank/DDBJ whole genome shotgun (WGS) entry which is preliminary data.</text>
</comment>